<evidence type="ECO:0000313" key="4">
    <source>
        <dbReference type="EMBL" id="QJH96882.1"/>
    </source>
</evidence>
<dbReference type="EMBL" id="MT142591">
    <property type="protein sequence ID" value="QJA85721.1"/>
    <property type="molecule type" value="Genomic_DNA"/>
</dbReference>
<dbReference type="EMBL" id="MT142109">
    <property type="protein sequence ID" value="QJA74612.1"/>
    <property type="molecule type" value="Genomic_DNA"/>
</dbReference>
<name>A0A6H1ZH90_9ZZZZ</name>
<protein>
    <recommendedName>
        <fullName evidence="5">PD-(D/E)XK nuclease superfamily protein</fullName>
    </recommendedName>
</protein>
<proteinExistence type="predicted"/>
<sequence length="350" mass="40239">MEKEGIREVNCEHHSPAFLALKWPKCDCLYRIDDLDNAGFCKRPEYYRCIKEAGVMSVPLSYSSVSDFLTCPMLYYLKAIRGIVMKPSAMGSAVKMGALWDRAKQNLLGKSVNMGEVVEEYEIKDMDIAKVKAVNRAYKELGIKVDQPCVLQAEFNNEIVADGLYAEHKIPVKVKGFYDRKYKNYFAEDKLSGRPDNYLDIFFIQSQIGAYFLADPSLEYCIMEIVRTPDLKSTGRFKEESAGEHEDRTFSDILSRPSFYFIGYDREKKCYGKKFFRNEFDLAGIRDRFRIVSIMIKDCAAFDGWYKNDRACGAILPGIPCDMKGVCRYNTMSETMYAFKKKTNLFGKES</sequence>
<evidence type="ECO:0000313" key="2">
    <source>
        <dbReference type="EMBL" id="QJA74612.1"/>
    </source>
</evidence>
<evidence type="ECO:0000313" key="3">
    <source>
        <dbReference type="EMBL" id="QJA85721.1"/>
    </source>
</evidence>
<reference evidence="1" key="1">
    <citation type="submission" date="2020-03" db="EMBL/GenBank/DDBJ databases">
        <title>The deep terrestrial virosphere.</title>
        <authorList>
            <person name="Holmfeldt K."/>
            <person name="Nilsson E."/>
            <person name="Simone D."/>
            <person name="Lopez-Fernandez M."/>
            <person name="Wu X."/>
            <person name="de Brujin I."/>
            <person name="Lundin D."/>
            <person name="Andersson A."/>
            <person name="Bertilsson S."/>
            <person name="Dopson M."/>
        </authorList>
    </citation>
    <scope>NUCLEOTIDE SEQUENCE</scope>
    <source>
        <strain evidence="2">MM415A01959</strain>
        <strain evidence="3">MM415B02182</strain>
        <strain evidence="1">TM448A00527</strain>
        <strain evidence="4">TM448B00869</strain>
    </source>
</reference>
<evidence type="ECO:0008006" key="5">
    <source>
        <dbReference type="Google" id="ProtNLM"/>
    </source>
</evidence>
<dbReference type="EMBL" id="MT144022">
    <property type="protein sequence ID" value="QJA46829.1"/>
    <property type="molecule type" value="Genomic_DNA"/>
</dbReference>
<organism evidence="1">
    <name type="scientific">viral metagenome</name>
    <dbReference type="NCBI Taxonomy" id="1070528"/>
    <lineage>
        <taxon>unclassified sequences</taxon>
        <taxon>metagenomes</taxon>
        <taxon>organismal metagenomes</taxon>
    </lineage>
</organism>
<accession>A0A6H1ZH90</accession>
<dbReference type="EMBL" id="MT144666">
    <property type="protein sequence ID" value="QJH96882.1"/>
    <property type="molecule type" value="Genomic_DNA"/>
</dbReference>
<dbReference type="AlphaFoldDB" id="A0A6H1ZH90"/>
<gene>
    <name evidence="2" type="ORF">MM415A01959_0011</name>
    <name evidence="3" type="ORF">MM415B02182_0012</name>
    <name evidence="1" type="ORF">TM448A00527_0035</name>
    <name evidence="4" type="ORF">TM448B00869_0008</name>
</gene>
<evidence type="ECO:0000313" key="1">
    <source>
        <dbReference type="EMBL" id="QJA46829.1"/>
    </source>
</evidence>